<dbReference type="OMA" id="RCNATEY"/>
<accession>S2K0M3</accession>
<dbReference type="PANTHER" id="PTHR10582">
    <property type="entry name" value="TRANSIENT RECEPTOR POTENTIAL ION CHANNEL PROTEIN"/>
    <property type="match status" value="1"/>
</dbReference>
<dbReference type="Proteomes" id="UP000014254">
    <property type="component" value="Unassembled WGS sequence"/>
</dbReference>
<dbReference type="VEuPathDB" id="FungiDB:HMPREF1544_07521"/>
<dbReference type="eggNOG" id="ENOG502S7WY">
    <property type="taxonomic scope" value="Eukaryota"/>
</dbReference>
<dbReference type="GO" id="GO:0005216">
    <property type="term" value="F:monoatomic ion channel activity"/>
    <property type="evidence" value="ECO:0007669"/>
    <property type="project" value="InterPro"/>
</dbReference>
<keyword evidence="6" id="KW-0175">Coiled coil</keyword>
<feature type="coiled-coil region" evidence="6">
    <location>
        <begin position="1385"/>
        <end position="1481"/>
    </location>
</feature>
<dbReference type="PANTHER" id="PTHR10582:SF2">
    <property type="entry name" value="INACTIVE"/>
    <property type="match status" value="1"/>
</dbReference>
<feature type="transmembrane region" description="Helical" evidence="8">
    <location>
        <begin position="1179"/>
        <end position="1200"/>
    </location>
</feature>
<protein>
    <recommendedName>
        <fullName evidence="9">Ion transport domain-containing protein</fullName>
    </recommendedName>
</protein>
<comment type="subcellular location">
    <subcellularLocation>
        <location evidence="1">Membrane</location>
        <topology evidence="1">Multi-pass membrane protein</topology>
    </subcellularLocation>
</comment>
<keyword evidence="4 8" id="KW-1133">Transmembrane helix</keyword>
<keyword evidence="2 8" id="KW-0812">Transmembrane</keyword>
<feature type="compositionally biased region" description="Polar residues" evidence="7">
    <location>
        <begin position="75"/>
        <end position="95"/>
    </location>
</feature>
<organism evidence="10 11">
    <name type="scientific">Mucor circinelloides f. circinelloides (strain 1006PhL)</name>
    <name type="common">Mucormycosis agent</name>
    <name type="synonym">Calyptromyces circinelloides</name>
    <dbReference type="NCBI Taxonomy" id="1220926"/>
    <lineage>
        <taxon>Eukaryota</taxon>
        <taxon>Fungi</taxon>
        <taxon>Fungi incertae sedis</taxon>
        <taxon>Mucoromycota</taxon>
        <taxon>Mucoromycotina</taxon>
        <taxon>Mucoromycetes</taxon>
        <taxon>Mucorales</taxon>
        <taxon>Mucorineae</taxon>
        <taxon>Mucoraceae</taxon>
        <taxon>Mucor</taxon>
    </lineage>
</organism>
<evidence type="ECO:0000313" key="11">
    <source>
        <dbReference type="Proteomes" id="UP000014254"/>
    </source>
</evidence>
<evidence type="ECO:0000313" key="10">
    <source>
        <dbReference type="EMBL" id="EPB85695.1"/>
    </source>
</evidence>
<dbReference type="InParanoid" id="S2K0M3"/>
<feature type="transmembrane region" description="Helical" evidence="8">
    <location>
        <begin position="1212"/>
        <end position="1234"/>
    </location>
</feature>
<dbReference type="InterPro" id="IPR005821">
    <property type="entry name" value="Ion_trans_dom"/>
</dbReference>
<feature type="transmembrane region" description="Helical" evidence="8">
    <location>
        <begin position="1304"/>
        <end position="1329"/>
    </location>
</feature>
<keyword evidence="3" id="KW-0677">Repeat</keyword>
<evidence type="ECO:0000256" key="3">
    <source>
        <dbReference type="ARBA" id="ARBA00022737"/>
    </source>
</evidence>
<dbReference type="SUPFAM" id="SSF50960">
    <property type="entry name" value="TolB, C-terminal domain"/>
    <property type="match status" value="1"/>
</dbReference>
<keyword evidence="11" id="KW-1185">Reference proteome</keyword>
<evidence type="ECO:0000256" key="4">
    <source>
        <dbReference type="ARBA" id="ARBA00022989"/>
    </source>
</evidence>
<feature type="transmembrane region" description="Helical" evidence="8">
    <location>
        <begin position="1073"/>
        <end position="1091"/>
    </location>
</feature>
<evidence type="ECO:0000256" key="5">
    <source>
        <dbReference type="ARBA" id="ARBA00023136"/>
    </source>
</evidence>
<evidence type="ECO:0000256" key="1">
    <source>
        <dbReference type="ARBA" id="ARBA00004141"/>
    </source>
</evidence>
<dbReference type="Pfam" id="PF00520">
    <property type="entry name" value="Ion_trans"/>
    <property type="match status" value="1"/>
</dbReference>
<feature type="region of interest" description="Disordered" evidence="7">
    <location>
        <begin position="75"/>
        <end position="100"/>
    </location>
</feature>
<dbReference type="EMBL" id="KE124006">
    <property type="protein sequence ID" value="EPB85695.1"/>
    <property type="molecule type" value="Genomic_DNA"/>
</dbReference>
<dbReference type="STRING" id="1220926.S2K0M3"/>
<evidence type="ECO:0000256" key="2">
    <source>
        <dbReference type="ARBA" id="ARBA00022692"/>
    </source>
</evidence>
<keyword evidence="5 8" id="KW-0472">Membrane</keyword>
<dbReference type="GO" id="GO:0098703">
    <property type="term" value="P:calcium ion import across plasma membrane"/>
    <property type="evidence" value="ECO:0007669"/>
    <property type="project" value="TreeGrafter"/>
</dbReference>
<reference evidence="11" key="1">
    <citation type="submission" date="2013-05" db="EMBL/GenBank/DDBJ databases">
        <title>The Genome sequence of Mucor circinelloides f. circinelloides 1006PhL.</title>
        <authorList>
            <consortium name="The Broad Institute Genomics Platform"/>
            <person name="Cuomo C."/>
            <person name="Earl A."/>
            <person name="Findley K."/>
            <person name="Lee S.C."/>
            <person name="Walker B."/>
            <person name="Young S."/>
            <person name="Zeng Q."/>
            <person name="Gargeya S."/>
            <person name="Fitzgerald M."/>
            <person name="Haas B."/>
            <person name="Abouelleil A."/>
            <person name="Allen A.W."/>
            <person name="Alvarado L."/>
            <person name="Arachchi H.M."/>
            <person name="Berlin A.M."/>
            <person name="Chapman S.B."/>
            <person name="Gainer-Dewar J."/>
            <person name="Goldberg J."/>
            <person name="Griggs A."/>
            <person name="Gujja S."/>
            <person name="Hansen M."/>
            <person name="Howarth C."/>
            <person name="Imamovic A."/>
            <person name="Ireland A."/>
            <person name="Larimer J."/>
            <person name="McCowan C."/>
            <person name="Murphy C."/>
            <person name="Pearson M."/>
            <person name="Poon T.W."/>
            <person name="Priest M."/>
            <person name="Roberts A."/>
            <person name="Saif S."/>
            <person name="Shea T."/>
            <person name="Sisk P."/>
            <person name="Sykes S."/>
            <person name="Wortman J."/>
            <person name="Nusbaum C."/>
            <person name="Birren B."/>
        </authorList>
    </citation>
    <scope>NUCLEOTIDE SEQUENCE [LARGE SCALE GENOMIC DNA]</scope>
    <source>
        <strain evidence="11">1006PhL</strain>
    </source>
</reference>
<dbReference type="OrthoDB" id="2377581at2759"/>
<sequence>MIRPDLAPTDSSLAITVNAASASKDASQWNLFEKASLIDVSANKQWIAYITENPSDNTKYLKIRRFKISETINSSDSSDTARVDSYSTQNSGTSSEDPEKFDLTEYIQPDNNFYYFLSISPTGKRVALSFIKINEYGEVETQQRIHNPDTIVFKVGSADNHIRRAKRIKFQGRAVFLKNGNLALINKRVLEIYDCQRHYRKIHWFNLYPLTATRGTTTHEAIVGMESLVKTSYVKFDPDRIRAAADLKDIIRISKHIRHNVLTTTYHDYVSRVWSITEDGVRLTSFHSRSMEEIMAFSLDYKYLATFVEKDKSINVYNVKSGLVVSRLKQDDTVQSRAVDNDSDDNFQIYVCFCHKSQYLAMVSIGKLKEPDINNGNNALITFQVWNIMPEKSVYYAAEEIHIDWDMKDKFIQPFVDEEMRNHVPEFRAVYSTTTKSGMVEIKVKELDIFNSQVYSNREQNSNTISRSSSNTSISGNVIWQDVPFTHSSTRMASHEGRSYISDLDNNLNNYSNLTCFRRNIGGRSYLLRFGKKTVQLWQVSAFDKSGGITAEDKLIYIRAFKTPFYGFNDAYKDKWSRQENNALADSVNCFQDEEEGRIVISIMRDKGIVDESMTNDVTSTAYSDTPYDAENSTNAHHTVGFSGIISERETEYEDDCHHTEEIYLPIKHMNDPNDTSFLYDYHYVESACQALHYLWGRTRARREADQEETRDNNIEIIFEQTTNIVKRSIRSMRGRESKYFTTISGSNTLAMLASFELGREIIFDIIETEELPITLFSYVRSSSSQAVPGKTMDTSENALTILIEEFDYDLYELMFNRVILYSKQLGTGCFSAITDALIFLQERGNRDLLLSSTQKLSYLQIDKRILTILTSEVGEEMHMSTLHKDLVPDLRDLESHSTREQVTKYSNHWLLQGWLEHVYYWWSFYVTHYCKQEFKKTWTRITTDNFIVNFFKSDTTRINGSLIKLCVVPLPHFNSYSDFPEDRDNRQQLIRCNATEYTHFPEYQGYLARFLLFLGLRKDENEDNTTVIPYKPESAFIRLATNQHENDIFHQGDTVLEVLLQYKWEKFARKRFLMVYFIYLTYYISYSIGVSFPREVFQYELGAPIANNSGHLACIILMFISGGVLLIQELHQLLKSHSKSAYLASLYNIIDISAFVLPAVTFWQILYNVDHLDEVSSVATLILWLHGILRLRVISLFGITLETIIQLVKSVYKVLVIMLLVIIAFTNSFMVLLSRRDDSFFQEQFEGTLNLTDSGLAAENSMSYNDVSANNNFGNPFKSFSMLWFFIFGVWDPINDGDAGDDYMVMVLAILFSFLTALIFFNLVIALMSSKVEEVRTRGKKVWISHFAAIVAEIEQLWCTKYENRCRKNNPTFIYYIAKTSDIKKKEETLKDDTDELIKQLRQDQTERNRKSRPNYIKSVDDLKELIKEDTDRLIEQLEKRERNANLGHTNVLQEVKEISELLQKNADELRKKLSALNNNV</sequence>
<evidence type="ECO:0000256" key="6">
    <source>
        <dbReference type="SAM" id="Coils"/>
    </source>
</evidence>
<evidence type="ECO:0000256" key="8">
    <source>
        <dbReference type="SAM" id="Phobius"/>
    </source>
</evidence>
<feature type="transmembrane region" description="Helical" evidence="8">
    <location>
        <begin position="1143"/>
        <end position="1167"/>
    </location>
</feature>
<feature type="transmembrane region" description="Helical" evidence="8">
    <location>
        <begin position="1111"/>
        <end position="1131"/>
    </location>
</feature>
<dbReference type="GO" id="GO:0005886">
    <property type="term" value="C:plasma membrane"/>
    <property type="evidence" value="ECO:0007669"/>
    <property type="project" value="TreeGrafter"/>
</dbReference>
<feature type="domain" description="Ion transport" evidence="9">
    <location>
        <begin position="1111"/>
        <end position="1339"/>
    </location>
</feature>
<evidence type="ECO:0000256" key="7">
    <source>
        <dbReference type="SAM" id="MobiDB-lite"/>
    </source>
</evidence>
<proteinExistence type="predicted"/>
<name>S2K0M3_MUCC1</name>
<gene>
    <name evidence="10" type="ORF">HMPREF1544_07521</name>
</gene>
<dbReference type="InterPro" id="IPR024862">
    <property type="entry name" value="TRPV"/>
</dbReference>
<evidence type="ECO:0000259" key="9">
    <source>
        <dbReference type="Pfam" id="PF00520"/>
    </source>
</evidence>